<protein>
    <submittedName>
        <fullName evidence="1">Uncharacterized protein</fullName>
    </submittedName>
</protein>
<dbReference type="Proteomes" id="UP001054945">
    <property type="component" value="Unassembled WGS sequence"/>
</dbReference>
<comment type="caution">
    <text evidence="1">The sequence shown here is derived from an EMBL/GenBank/DDBJ whole genome shotgun (WGS) entry which is preliminary data.</text>
</comment>
<dbReference type="AlphaFoldDB" id="A0AAV4WDP1"/>
<proteinExistence type="predicted"/>
<gene>
    <name evidence="1" type="ORF">CEXT_460231</name>
</gene>
<organism evidence="1 2">
    <name type="scientific">Caerostris extrusa</name>
    <name type="common">Bark spider</name>
    <name type="synonym">Caerostris bankana</name>
    <dbReference type="NCBI Taxonomy" id="172846"/>
    <lineage>
        <taxon>Eukaryota</taxon>
        <taxon>Metazoa</taxon>
        <taxon>Ecdysozoa</taxon>
        <taxon>Arthropoda</taxon>
        <taxon>Chelicerata</taxon>
        <taxon>Arachnida</taxon>
        <taxon>Araneae</taxon>
        <taxon>Araneomorphae</taxon>
        <taxon>Entelegynae</taxon>
        <taxon>Araneoidea</taxon>
        <taxon>Araneidae</taxon>
        <taxon>Caerostris</taxon>
    </lineage>
</organism>
<keyword evidence="2" id="KW-1185">Reference proteome</keyword>
<dbReference type="EMBL" id="BPLR01016050">
    <property type="protein sequence ID" value="GIY80762.1"/>
    <property type="molecule type" value="Genomic_DNA"/>
</dbReference>
<name>A0AAV4WDP1_CAEEX</name>
<reference evidence="1 2" key="1">
    <citation type="submission" date="2021-06" db="EMBL/GenBank/DDBJ databases">
        <title>Caerostris extrusa draft genome.</title>
        <authorList>
            <person name="Kono N."/>
            <person name="Arakawa K."/>
        </authorList>
    </citation>
    <scope>NUCLEOTIDE SEQUENCE [LARGE SCALE GENOMIC DNA]</scope>
</reference>
<evidence type="ECO:0000313" key="2">
    <source>
        <dbReference type="Proteomes" id="UP001054945"/>
    </source>
</evidence>
<evidence type="ECO:0000313" key="1">
    <source>
        <dbReference type="EMBL" id="GIY80762.1"/>
    </source>
</evidence>
<sequence>MADFMHTVSLLPSTTKAIFLREISCFDSNLVPLLSNSSLQVLTANFYGCDIAHSRGGFLRQRLIPPWDAVCPEGPLISGFFCALIEARVRYEILLTVLVAFGLI</sequence>
<accession>A0AAV4WDP1</accession>